<organism evidence="3 4">
    <name type="scientific">Geodia barretti</name>
    <name type="common">Barrett's horny sponge</name>
    <dbReference type="NCBI Taxonomy" id="519541"/>
    <lineage>
        <taxon>Eukaryota</taxon>
        <taxon>Metazoa</taxon>
        <taxon>Porifera</taxon>
        <taxon>Demospongiae</taxon>
        <taxon>Heteroscleromorpha</taxon>
        <taxon>Tetractinellida</taxon>
        <taxon>Astrophorina</taxon>
        <taxon>Geodiidae</taxon>
        <taxon>Geodia</taxon>
    </lineage>
</organism>
<proteinExistence type="predicted"/>
<dbReference type="Proteomes" id="UP001174909">
    <property type="component" value="Unassembled WGS sequence"/>
</dbReference>
<accession>A0AA35TZP6</accession>
<reference evidence="3" key="1">
    <citation type="submission" date="2023-03" db="EMBL/GenBank/DDBJ databases">
        <authorList>
            <person name="Steffen K."/>
            <person name="Cardenas P."/>
        </authorList>
    </citation>
    <scope>NUCLEOTIDE SEQUENCE</scope>
</reference>
<evidence type="ECO:0000313" key="3">
    <source>
        <dbReference type="EMBL" id="CAI8057470.1"/>
    </source>
</evidence>
<keyword evidence="4" id="KW-1185">Reference proteome</keyword>
<name>A0AA35TZP6_GEOBA</name>
<evidence type="ECO:0000256" key="1">
    <source>
        <dbReference type="SAM" id="MobiDB-lite"/>
    </source>
</evidence>
<evidence type="ECO:0000313" key="4">
    <source>
        <dbReference type="Proteomes" id="UP001174909"/>
    </source>
</evidence>
<evidence type="ECO:0000256" key="2">
    <source>
        <dbReference type="SAM" id="Phobius"/>
    </source>
</evidence>
<comment type="caution">
    <text evidence="3">The sequence shown here is derived from an EMBL/GenBank/DDBJ whole genome shotgun (WGS) entry which is preliminary data.</text>
</comment>
<keyword evidence="2" id="KW-0472">Membrane</keyword>
<sequence length="94" mass="10479">MQRISKAPMRQLSTERRKKMAANGGRKRESVARSPRTFEAQGTMAVTTDLQVPFSLFFLLLLTDICISASAVIEKAKSIEMDTVDIARVTNYPS</sequence>
<feature type="region of interest" description="Disordered" evidence="1">
    <location>
        <begin position="1"/>
        <end position="37"/>
    </location>
</feature>
<dbReference type="AlphaFoldDB" id="A0AA35TZP6"/>
<feature type="transmembrane region" description="Helical" evidence="2">
    <location>
        <begin position="54"/>
        <end position="73"/>
    </location>
</feature>
<dbReference type="EMBL" id="CASHTH010004449">
    <property type="protein sequence ID" value="CAI8057470.1"/>
    <property type="molecule type" value="Genomic_DNA"/>
</dbReference>
<keyword evidence="2" id="KW-0812">Transmembrane</keyword>
<gene>
    <name evidence="3" type="ORF">GBAR_LOCUS31334</name>
</gene>
<keyword evidence="2" id="KW-1133">Transmembrane helix</keyword>
<protein>
    <submittedName>
        <fullName evidence="3">Uncharacterized protein</fullName>
    </submittedName>
</protein>